<dbReference type="AlphaFoldDB" id="A0A8X7VMR9"/>
<evidence type="ECO:0000313" key="1">
    <source>
        <dbReference type="EMBL" id="KAG2314191.1"/>
    </source>
</evidence>
<name>A0A8X7VMR9_BRACI</name>
<comment type="caution">
    <text evidence="1">The sequence shown here is derived from an EMBL/GenBank/DDBJ whole genome shotgun (WGS) entry which is preliminary data.</text>
</comment>
<organism evidence="1 2">
    <name type="scientific">Brassica carinata</name>
    <name type="common">Ethiopian mustard</name>
    <name type="synonym">Abyssinian cabbage</name>
    <dbReference type="NCBI Taxonomy" id="52824"/>
    <lineage>
        <taxon>Eukaryota</taxon>
        <taxon>Viridiplantae</taxon>
        <taxon>Streptophyta</taxon>
        <taxon>Embryophyta</taxon>
        <taxon>Tracheophyta</taxon>
        <taxon>Spermatophyta</taxon>
        <taxon>Magnoliopsida</taxon>
        <taxon>eudicotyledons</taxon>
        <taxon>Gunneridae</taxon>
        <taxon>Pentapetalae</taxon>
        <taxon>rosids</taxon>
        <taxon>malvids</taxon>
        <taxon>Brassicales</taxon>
        <taxon>Brassicaceae</taxon>
        <taxon>Brassiceae</taxon>
        <taxon>Brassica</taxon>
    </lineage>
</organism>
<protein>
    <submittedName>
        <fullName evidence="1">Uncharacterized protein</fullName>
    </submittedName>
</protein>
<sequence length="97" mass="10931">MGWLEIKKRRLWIRHHHSLDKSTRLMINPTLIRSSSSSPDSSVYVSASGFGNGSATKLRLETFEQAECYLAVSADCVDFNLMAEEYESPVIYGNQCV</sequence>
<accession>A0A8X7VMR9</accession>
<dbReference type="EMBL" id="JAAMPC010000004">
    <property type="protein sequence ID" value="KAG2314191.1"/>
    <property type="molecule type" value="Genomic_DNA"/>
</dbReference>
<proteinExistence type="predicted"/>
<reference evidence="1 2" key="1">
    <citation type="submission" date="2020-02" db="EMBL/GenBank/DDBJ databases">
        <authorList>
            <person name="Ma Q."/>
            <person name="Huang Y."/>
            <person name="Song X."/>
            <person name="Pei D."/>
        </authorList>
    </citation>
    <scope>NUCLEOTIDE SEQUENCE [LARGE SCALE GENOMIC DNA]</scope>
    <source>
        <strain evidence="1">Sxm20200214</strain>
        <tissue evidence="1">Leaf</tissue>
    </source>
</reference>
<gene>
    <name evidence="1" type="ORF">Bca52824_017313</name>
</gene>
<evidence type="ECO:0000313" key="2">
    <source>
        <dbReference type="Proteomes" id="UP000886595"/>
    </source>
</evidence>
<keyword evidence="2" id="KW-1185">Reference proteome</keyword>
<dbReference type="Proteomes" id="UP000886595">
    <property type="component" value="Unassembled WGS sequence"/>
</dbReference>